<feature type="signal peptide" evidence="2">
    <location>
        <begin position="1"/>
        <end position="29"/>
    </location>
</feature>
<comment type="caution">
    <text evidence="3">The sequence shown here is derived from an EMBL/GenBank/DDBJ whole genome shotgun (WGS) entry which is preliminary data.</text>
</comment>
<dbReference type="EMBL" id="JALBUF010000028">
    <property type="protein sequence ID" value="MCI0184835.1"/>
    <property type="molecule type" value="Genomic_DNA"/>
</dbReference>
<evidence type="ECO:0000256" key="2">
    <source>
        <dbReference type="SAM" id="SignalP"/>
    </source>
</evidence>
<keyword evidence="2" id="KW-0732">Signal</keyword>
<proteinExistence type="predicted"/>
<evidence type="ECO:0000313" key="4">
    <source>
        <dbReference type="Proteomes" id="UP001139263"/>
    </source>
</evidence>
<dbReference type="Proteomes" id="UP001139263">
    <property type="component" value="Unassembled WGS sequence"/>
</dbReference>
<dbReference type="PROSITE" id="PS51257">
    <property type="entry name" value="PROKAR_LIPOPROTEIN"/>
    <property type="match status" value="1"/>
</dbReference>
<dbReference type="RefSeq" id="WP_241716821.1">
    <property type="nucleotide sequence ID" value="NZ_JALBUF010000028.1"/>
</dbReference>
<name>A0A9X1VCK5_9BACL</name>
<accession>A0A9X1VCK5</accession>
<protein>
    <recommendedName>
        <fullName evidence="5">Lipoprotein</fullName>
    </recommendedName>
</protein>
<evidence type="ECO:0000313" key="3">
    <source>
        <dbReference type="EMBL" id="MCI0184835.1"/>
    </source>
</evidence>
<evidence type="ECO:0000256" key="1">
    <source>
        <dbReference type="SAM" id="MobiDB-lite"/>
    </source>
</evidence>
<gene>
    <name evidence="3" type="ORF">MM817_03132</name>
</gene>
<feature type="compositionally biased region" description="Low complexity" evidence="1">
    <location>
        <begin position="31"/>
        <end position="49"/>
    </location>
</feature>
<feature type="chain" id="PRO_5040897308" description="Lipoprotein" evidence="2">
    <location>
        <begin position="30"/>
        <end position="146"/>
    </location>
</feature>
<reference evidence="3" key="1">
    <citation type="submission" date="2022-03" db="EMBL/GenBank/DDBJ databases">
        <title>Draft Genome Sequence of Firmicute Strain S0AB, a Heterotrophic Iron/Sulfur-Oxidizing Extreme Acidophile.</title>
        <authorList>
            <person name="Vergara E."/>
            <person name="Pakostova E."/>
            <person name="Johnson D.B."/>
            <person name="Holmes D.S."/>
        </authorList>
    </citation>
    <scope>NUCLEOTIDE SEQUENCE</scope>
    <source>
        <strain evidence="3">S0AB</strain>
    </source>
</reference>
<feature type="region of interest" description="Disordered" evidence="1">
    <location>
        <begin position="31"/>
        <end position="52"/>
    </location>
</feature>
<evidence type="ECO:0008006" key="5">
    <source>
        <dbReference type="Google" id="ProtNLM"/>
    </source>
</evidence>
<keyword evidence="4" id="KW-1185">Reference proteome</keyword>
<dbReference type="AlphaFoldDB" id="A0A9X1VCK5"/>
<organism evidence="3 4">
    <name type="scientific">Sulfoacidibacillus ferrooxidans</name>
    <dbReference type="NCBI Taxonomy" id="2005001"/>
    <lineage>
        <taxon>Bacteria</taxon>
        <taxon>Bacillati</taxon>
        <taxon>Bacillota</taxon>
        <taxon>Bacilli</taxon>
        <taxon>Bacillales</taxon>
        <taxon>Alicyclobacillaceae</taxon>
        <taxon>Sulfoacidibacillus</taxon>
    </lineage>
</organism>
<sequence>MKKGLFMSVLGTIAVVTLGITGCGTTTQAATSSVTTVSSTSTTSTPTSPKHFRKSDHNFVDFEELGQILHLSPSALRADIKAKESLAVIAQKQGVSIQTLTTALEASFKKRLDEAVSSGHMTATEEQKQLSRFDAHVSMMITSTKM</sequence>